<feature type="region of interest" description="Disordered" evidence="1">
    <location>
        <begin position="1"/>
        <end position="38"/>
    </location>
</feature>
<reference evidence="3" key="1">
    <citation type="journal article" date="2019" name="Int. J. Syst. Evol. Microbiol.">
        <title>The Global Catalogue of Microorganisms (GCM) 10K type strain sequencing project: providing services to taxonomists for standard genome sequencing and annotation.</title>
        <authorList>
            <consortium name="The Broad Institute Genomics Platform"/>
            <consortium name="The Broad Institute Genome Sequencing Center for Infectious Disease"/>
            <person name="Wu L."/>
            <person name="Ma J."/>
        </authorList>
    </citation>
    <scope>NUCLEOTIDE SEQUENCE [LARGE SCALE GENOMIC DNA]</scope>
    <source>
        <strain evidence="3">JCM 13006</strain>
    </source>
</reference>
<evidence type="ECO:0000313" key="2">
    <source>
        <dbReference type="EMBL" id="GAA4856553.1"/>
    </source>
</evidence>
<accession>A0ABP9DU63</accession>
<name>A0ABP9DU63_9ACTN</name>
<evidence type="ECO:0000313" key="3">
    <source>
        <dbReference type="Proteomes" id="UP001501752"/>
    </source>
</evidence>
<dbReference type="Proteomes" id="UP001501752">
    <property type="component" value="Unassembled WGS sequence"/>
</dbReference>
<protein>
    <submittedName>
        <fullName evidence="2">Uncharacterized protein</fullName>
    </submittedName>
</protein>
<dbReference type="EMBL" id="BAABIS010000001">
    <property type="protein sequence ID" value="GAA4856553.1"/>
    <property type="molecule type" value="Genomic_DNA"/>
</dbReference>
<comment type="caution">
    <text evidence="2">The sequence shown here is derived from an EMBL/GenBank/DDBJ whole genome shotgun (WGS) entry which is preliminary data.</text>
</comment>
<proteinExistence type="predicted"/>
<sequence length="58" mass="5885">MPSCTATIDTTHSTGAGTPRARRRTSTTGREKERASGAVVSAGPVVAVVVLGMRTSLA</sequence>
<evidence type="ECO:0000256" key="1">
    <source>
        <dbReference type="SAM" id="MobiDB-lite"/>
    </source>
</evidence>
<feature type="compositionally biased region" description="Polar residues" evidence="1">
    <location>
        <begin position="1"/>
        <end position="12"/>
    </location>
</feature>
<gene>
    <name evidence="2" type="ORF">GCM10023235_37660</name>
</gene>
<organism evidence="2 3">
    <name type="scientific">Kitasatospora terrestris</name>
    <dbReference type="NCBI Taxonomy" id="258051"/>
    <lineage>
        <taxon>Bacteria</taxon>
        <taxon>Bacillati</taxon>
        <taxon>Actinomycetota</taxon>
        <taxon>Actinomycetes</taxon>
        <taxon>Kitasatosporales</taxon>
        <taxon>Streptomycetaceae</taxon>
        <taxon>Kitasatospora</taxon>
    </lineage>
</organism>
<keyword evidence="3" id="KW-1185">Reference proteome</keyword>